<dbReference type="EMBL" id="STGY01000045">
    <property type="protein sequence ID" value="THV41374.1"/>
    <property type="molecule type" value="Genomic_DNA"/>
</dbReference>
<dbReference type="GO" id="GO:0005886">
    <property type="term" value="C:plasma membrane"/>
    <property type="evidence" value="ECO:0007669"/>
    <property type="project" value="TreeGrafter"/>
</dbReference>
<reference evidence="3 4" key="2">
    <citation type="submission" date="2019-05" db="EMBL/GenBank/DDBJ databases">
        <title>Glycomyces buryatensis sp. nov.</title>
        <authorList>
            <person name="Nikitina E."/>
        </authorList>
    </citation>
    <scope>NUCLEOTIDE SEQUENCE [LARGE SCALE GENOMIC DNA]</scope>
    <source>
        <strain evidence="3 4">18</strain>
    </source>
</reference>
<accession>A0A4S8QKX0</accession>
<keyword evidence="1" id="KW-1133">Transmembrane helix</keyword>
<dbReference type="NCBIfam" id="NF008740">
    <property type="entry name" value="PRK11770.1-2"/>
    <property type="match status" value="1"/>
</dbReference>
<keyword evidence="1" id="KW-0472">Membrane</keyword>
<dbReference type="Pfam" id="PF03733">
    <property type="entry name" value="YccF"/>
    <property type="match status" value="2"/>
</dbReference>
<sequence length="141" mass="15551">MNTILNVIWFVLAGLWLAIGYFLTGLLFCIFIVTIPFGIANMRLAGYVLWPFGRTVVRDPASGCFSLLGNVLWLVLFGWELALAHLVTGFLQAITIIGIPLAVANWKMIPLALWPMGARVVDRPLGPVLWVGAVTILDTER</sequence>
<dbReference type="InterPro" id="IPR005185">
    <property type="entry name" value="YccF"/>
</dbReference>
<proteinExistence type="predicted"/>
<dbReference type="AlphaFoldDB" id="A0A4S8QKX0"/>
<protein>
    <submittedName>
        <fullName evidence="3">YccF domain-containing protein</fullName>
    </submittedName>
</protein>
<evidence type="ECO:0000259" key="2">
    <source>
        <dbReference type="Pfam" id="PF03733"/>
    </source>
</evidence>
<dbReference type="PANTHER" id="PTHR42903">
    <property type="entry name" value="INNER MEMBRANE PROTEIN YCCF"/>
    <property type="match status" value="1"/>
</dbReference>
<feature type="transmembrane region" description="Helical" evidence="1">
    <location>
        <begin position="7"/>
        <end position="40"/>
    </location>
</feature>
<reference evidence="4" key="1">
    <citation type="submission" date="2019-04" db="EMBL/GenBank/DDBJ databases">
        <title>Nocardioides xinjiangensis sp. nov.</title>
        <authorList>
            <person name="Liu S."/>
        </authorList>
    </citation>
    <scope>NUCLEOTIDE SEQUENCE [LARGE SCALE GENOMIC DNA]</scope>
    <source>
        <strain evidence="4">18</strain>
    </source>
</reference>
<keyword evidence="4" id="KW-1185">Reference proteome</keyword>
<dbReference type="PANTHER" id="PTHR42903:SF1">
    <property type="entry name" value="INNER MEMBRANE PROTEIN YCCF"/>
    <property type="match status" value="1"/>
</dbReference>
<dbReference type="OrthoDB" id="3238663at2"/>
<name>A0A4S8QKX0_9ACTN</name>
<evidence type="ECO:0000313" key="3">
    <source>
        <dbReference type="EMBL" id="THV41374.1"/>
    </source>
</evidence>
<dbReference type="Proteomes" id="UP000308760">
    <property type="component" value="Unassembled WGS sequence"/>
</dbReference>
<evidence type="ECO:0000313" key="4">
    <source>
        <dbReference type="Proteomes" id="UP000308760"/>
    </source>
</evidence>
<feature type="domain" description="Inner membrane component" evidence="2">
    <location>
        <begin position="4"/>
        <end position="54"/>
    </location>
</feature>
<organism evidence="3 4">
    <name type="scientific">Glycomyces buryatensis</name>
    <dbReference type="NCBI Taxonomy" id="2570927"/>
    <lineage>
        <taxon>Bacteria</taxon>
        <taxon>Bacillati</taxon>
        <taxon>Actinomycetota</taxon>
        <taxon>Actinomycetes</taxon>
        <taxon>Glycomycetales</taxon>
        <taxon>Glycomycetaceae</taxon>
        <taxon>Glycomyces</taxon>
    </lineage>
</organism>
<evidence type="ECO:0000256" key="1">
    <source>
        <dbReference type="SAM" id="Phobius"/>
    </source>
</evidence>
<dbReference type="PIRSF" id="PIRSF028777">
    <property type="entry name" value="UCP028777"/>
    <property type="match status" value="1"/>
</dbReference>
<feature type="transmembrane region" description="Helical" evidence="1">
    <location>
        <begin position="86"/>
        <end position="106"/>
    </location>
</feature>
<keyword evidence="1" id="KW-0812">Transmembrane</keyword>
<comment type="caution">
    <text evidence="3">The sequence shown here is derived from an EMBL/GenBank/DDBJ whole genome shotgun (WGS) entry which is preliminary data.</text>
</comment>
<gene>
    <name evidence="3" type="ORF">FAB82_11940</name>
</gene>
<feature type="transmembrane region" description="Helical" evidence="1">
    <location>
        <begin position="60"/>
        <end position="79"/>
    </location>
</feature>
<dbReference type="InterPro" id="IPR052937">
    <property type="entry name" value="Inner_membrane_protein"/>
</dbReference>
<feature type="domain" description="Inner membrane component" evidence="2">
    <location>
        <begin position="68"/>
        <end position="117"/>
    </location>
</feature>
<dbReference type="InterPro" id="IPR031308">
    <property type="entry name" value="UCP028777"/>
</dbReference>
<dbReference type="RefSeq" id="WP_136534772.1">
    <property type="nucleotide sequence ID" value="NZ_STGY01000045.1"/>
</dbReference>